<dbReference type="InterPro" id="IPR014001">
    <property type="entry name" value="Helicase_ATP-bd"/>
</dbReference>
<protein>
    <submittedName>
        <fullName evidence="12">CRISPR-associated helicase Cas3</fullName>
    </submittedName>
</protein>
<dbReference type="SMART" id="SM00490">
    <property type="entry name" value="HELICc"/>
    <property type="match status" value="1"/>
</dbReference>
<gene>
    <name evidence="12" type="primary">cas3</name>
    <name evidence="12" type="ORF">HZY85_07970</name>
</gene>
<dbReference type="Pfam" id="PF00270">
    <property type="entry name" value="DEAD"/>
    <property type="match status" value="1"/>
</dbReference>
<dbReference type="NCBIfam" id="TIGR01587">
    <property type="entry name" value="cas3_core"/>
    <property type="match status" value="1"/>
</dbReference>
<dbReference type="InterPro" id="IPR006474">
    <property type="entry name" value="Helicase_Cas3_CRISPR-ass_core"/>
</dbReference>
<proteinExistence type="inferred from homology"/>
<keyword evidence="8" id="KW-0067">ATP-binding</keyword>
<dbReference type="PROSITE" id="PS51192">
    <property type="entry name" value="HELICASE_ATP_BIND_1"/>
    <property type="match status" value="1"/>
</dbReference>
<dbReference type="SUPFAM" id="SSF52540">
    <property type="entry name" value="P-loop containing nucleoside triphosphate hydrolases"/>
    <property type="match status" value="1"/>
</dbReference>
<evidence type="ECO:0000256" key="1">
    <source>
        <dbReference type="ARBA" id="ARBA00006847"/>
    </source>
</evidence>
<dbReference type="InterPro" id="IPR006483">
    <property type="entry name" value="CRISPR-assoc_Cas3_HD"/>
</dbReference>
<keyword evidence="7" id="KW-0347">Helicase</keyword>
<evidence type="ECO:0000313" key="13">
    <source>
        <dbReference type="Proteomes" id="UP000531840"/>
    </source>
</evidence>
<evidence type="ECO:0000256" key="3">
    <source>
        <dbReference type="ARBA" id="ARBA00022722"/>
    </source>
</evidence>
<evidence type="ECO:0000259" key="10">
    <source>
        <dbReference type="PROSITE" id="PS51192"/>
    </source>
</evidence>
<dbReference type="InterPro" id="IPR011545">
    <property type="entry name" value="DEAD/DEAH_box_helicase_dom"/>
</dbReference>
<dbReference type="Pfam" id="PF18395">
    <property type="entry name" value="Cas3_C"/>
    <property type="match status" value="1"/>
</dbReference>
<dbReference type="CDD" id="cd09641">
    <property type="entry name" value="Cas3''_I"/>
    <property type="match status" value="1"/>
</dbReference>
<organism evidence="12 13">
    <name type="scientific">Gemelliphila palaticanis</name>
    <dbReference type="NCBI Taxonomy" id="81950"/>
    <lineage>
        <taxon>Bacteria</taxon>
        <taxon>Bacillati</taxon>
        <taxon>Bacillota</taxon>
        <taxon>Bacilli</taxon>
        <taxon>Bacillales</taxon>
        <taxon>Gemellaceae</taxon>
        <taxon>Gemelliphila</taxon>
    </lineage>
</organism>
<dbReference type="EMBL" id="JACBYF010000029">
    <property type="protein sequence ID" value="NYS48106.1"/>
    <property type="molecule type" value="Genomic_DNA"/>
</dbReference>
<dbReference type="InterPro" id="IPR054712">
    <property type="entry name" value="Cas3-like_dom"/>
</dbReference>
<dbReference type="PROSITE" id="PS51643">
    <property type="entry name" value="HD_CAS3"/>
    <property type="match status" value="1"/>
</dbReference>
<evidence type="ECO:0000256" key="9">
    <source>
        <dbReference type="ARBA" id="ARBA00023118"/>
    </source>
</evidence>
<dbReference type="Pfam" id="PF22590">
    <property type="entry name" value="Cas3-like_C_2"/>
    <property type="match status" value="1"/>
</dbReference>
<keyword evidence="13" id="KW-1185">Reference proteome</keyword>
<dbReference type="Gene3D" id="3.40.50.300">
    <property type="entry name" value="P-loop containing nucleotide triphosphate hydrolases"/>
    <property type="match status" value="2"/>
</dbReference>
<evidence type="ECO:0000256" key="4">
    <source>
        <dbReference type="ARBA" id="ARBA00022723"/>
    </source>
</evidence>
<accession>A0ABX2T1P8</accession>
<comment type="caution">
    <text evidence="12">The sequence shown here is derived from an EMBL/GenBank/DDBJ whole genome shotgun (WGS) entry which is preliminary data.</text>
</comment>
<keyword evidence="5" id="KW-0547">Nucleotide-binding</keyword>
<feature type="domain" description="HD Cas3-type" evidence="11">
    <location>
        <begin position="15"/>
        <end position="232"/>
    </location>
</feature>
<dbReference type="InterPro" id="IPR027417">
    <property type="entry name" value="P-loop_NTPase"/>
</dbReference>
<dbReference type="NCBIfam" id="TIGR01596">
    <property type="entry name" value="cas3_HD"/>
    <property type="match status" value="1"/>
</dbReference>
<evidence type="ECO:0000313" key="12">
    <source>
        <dbReference type="EMBL" id="NYS48106.1"/>
    </source>
</evidence>
<sequence>MSEHLWAKKKLASDGTMQWLPLNQHLKDTADIMGYLYEHWLSESQRQLIKNSINNDSIDCKSLCKFLGFVHDIGKATPAFQTKSNFSSRDLDLALLEKLEKDGFTGISTLNLNTPDKSPHTIAGATILNYALGNGKYDDICLIVSAHHGKAIDSIKSYKENRGNNFNNYNQYGKNAKDNEKLVVAKWEKSQKDILNLAFEHSGILNKDDLPTEIKQPAQVILSGLLIMADWIASNEEYFPLFNLLEKDINIPKNRSEHAFIKWRKTSQWSASAVGDINERFKGVFGFSANNMQENLVKAIQQSKNPGIFILEAPMGLGKTEAALVGAEELAYKTNKSGVFFGLPTQATSNGIFPRLLNWVKFLNKEFVEDGFEESFSIRLAHGKAHLNEDFKSLNNSPASNVNIDESKGTVIINEWFNGRKTSALDEFVVGTIDQLLMLALKQKHLALRHLGFSKKVVVVDEVHSYDPYMQQYLFKALSWLGVYQVPVIILSATLSTKLRNKLIKAYNENADLTIDVKNEAYPSIIYTDGDEVKQITDFEKLENKEVYVENINEEQLNELIKSITSEGGILGIIVNTVKKAQFLANLIAKNYGQDTVMLLHSAFIDTDRVKKEQQLLKMIGKNAKRPFSKVIIGTQVIEQSLDIDFDCLVTDMAPMDLLLQRLGRLHRHKIKRHKNYEVPKLYILGNDNEWEFESGTEAVYKKHILINTQEALPNKLLIPDDISKLVKRVYDGKYIFDDANKTKIYDKHKADYTNYIKDLEVKVKAHILGKPVLENKGFKNRSNIEKWLEVSVNPDNPKIEARVRNIEDTIEVIALKKFADCYTTFGCSENLADKIGDFRIDKEIAKNTIRLPKLLSKDYNIDETIKYLEKFRKEKLANWDNSSWLKSDLVIIFDENNEFIFDSDKLNKKIKYSSTYGLVVEGSDIFDEI</sequence>
<evidence type="ECO:0000256" key="2">
    <source>
        <dbReference type="ARBA" id="ARBA00009046"/>
    </source>
</evidence>
<keyword evidence="4" id="KW-0479">Metal-binding</keyword>
<dbReference type="RefSeq" id="WP_179941888.1">
    <property type="nucleotide sequence ID" value="NZ_JACBYF010000029.1"/>
</dbReference>
<dbReference type="InterPro" id="IPR038257">
    <property type="entry name" value="CRISPR-assoc_Cas3_HD_sf"/>
</dbReference>
<name>A0ABX2T1P8_9BACL</name>
<comment type="similarity">
    <text evidence="1">In the N-terminal section; belongs to the CRISPR-associated nuclease Cas3-HD family.</text>
</comment>
<keyword evidence="9" id="KW-0051">Antiviral defense</keyword>
<comment type="similarity">
    <text evidence="2">In the central section; belongs to the CRISPR-associated helicase Cas3 family.</text>
</comment>
<evidence type="ECO:0000259" key="11">
    <source>
        <dbReference type="PROSITE" id="PS51643"/>
    </source>
</evidence>
<dbReference type="InterPro" id="IPR001650">
    <property type="entry name" value="Helicase_C-like"/>
</dbReference>
<keyword evidence="3" id="KW-0540">Nuclease</keyword>
<evidence type="ECO:0000256" key="7">
    <source>
        <dbReference type="ARBA" id="ARBA00022806"/>
    </source>
</evidence>
<dbReference type="InterPro" id="IPR041372">
    <property type="entry name" value="Cas3_C"/>
</dbReference>
<evidence type="ECO:0000256" key="8">
    <source>
        <dbReference type="ARBA" id="ARBA00022840"/>
    </source>
</evidence>
<dbReference type="Pfam" id="PF18019">
    <property type="entry name" value="Cas3_HD"/>
    <property type="match status" value="1"/>
</dbReference>
<keyword evidence="6" id="KW-0378">Hydrolase</keyword>
<dbReference type="Proteomes" id="UP000531840">
    <property type="component" value="Unassembled WGS sequence"/>
</dbReference>
<evidence type="ECO:0000256" key="5">
    <source>
        <dbReference type="ARBA" id="ARBA00022741"/>
    </source>
</evidence>
<reference evidence="12 13" key="1">
    <citation type="submission" date="2020-07" db="EMBL/GenBank/DDBJ databases">
        <title>MOT database genomes.</title>
        <authorList>
            <person name="Joseph S."/>
            <person name="Aduse-Opoku J."/>
            <person name="Hashim A."/>
            <person name="Wade W."/>
            <person name="Curtis M."/>
        </authorList>
    </citation>
    <scope>NUCLEOTIDE SEQUENCE [LARGE SCALE GENOMIC DNA]</scope>
    <source>
        <strain evidence="12 13">CIP 106318</strain>
    </source>
</reference>
<feature type="domain" description="Helicase ATP-binding" evidence="10">
    <location>
        <begin position="300"/>
        <end position="513"/>
    </location>
</feature>
<dbReference type="Gene3D" id="1.10.3210.30">
    <property type="match status" value="1"/>
</dbReference>
<dbReference type="SMART" id="SM00487">
    <property type="entry name" value="DEXDc"/>
    <property type="match status" value="1"/>
</dbReference>
<evidence type="ECO:0000256" key="6">
    <source>
        <dbReference type="ARBA" id="ARBA00022801"/>
    </source>
</evidence>